<keyword evidence="4 6" id="KW-1133">Transmembrane helix</keyword>
<keyword evidence="10" id="KW-1185">Reference proteome</keyword>
<dbReference type="AlphaFoldDB" id="A0A5B6V2Z4"/>
<feature type="transmembrane region" description="Helical" evidence="6">
    <location>
        <begin position="509"/>
        <end position="532"/>
    </location>
</feature>
<accession>A0A5B6V2Z4</accession>
<feature type="transmembrane region" description="Helical" evidence="6">
    <location>
        <begin position="476"/>
        <end position="497"/>
    </location>
</feature>
<protein>
    <recommendedName>
        <fullName evidence="6">Magnesium transporter</fullName>
    </recommendedName>
</protein>
<comment type="subcellular location">
    <subcellularLocation>
        <location evidence="1 6">Membrane</location>
        <topology evidence="1 6">Multi-pass membrane protein</topology>
    </subcellularLocation>
</comment>
<feature type="compositionally biased region" description="Low complexity" evidence="8">
    <location>
        <begin position="1"/>
        <end position="10"/>
    </location>
</feature>
<dbReference type="PANTHER" id="PTHR13890:SF2">
    <property type="entry name" value="MAGNESIUM TRANSPORTER MRS2-4-RELATED"/>
    <property type="match status" value="1"/>
</dbReference>
<keyword evidence="6" id="KW-0460">Magnesium</keyword>
<evidence type="ECO:0000256" key="4">
    <source>
        <dbReference type="ARBA" id="ARBA00022989"/>
    </source>
</evidence>
<dbReference type="Proteomes" id="UP000325315">
    <property type="component" value="Unassembled WGS sequence"/>
</dbReference>
<evidence type="ECO:0000256" key="6">
    <source>
        <dbReference type="RuleBase" id="RU366041"/>
    </source>
</evidence>
<dbReference type="GO" id="GO:0015095">
    <property type="term" value="F:magnesium ion transmembrane transporter activity"/>
    <property type="evidence" value="ECO:0007669"/>
    <property type="project" value="TreeGrafter"/>
</dbReference>
<reference evidence="10" key="1">
    <citation type="journal article" date="2019" name="Plant Biotechnol. J.">
        <title>Genome sequencing of the Australian wild diploid species Gossypium australe highlights disease resistance and delayed gland morphogenesis.</title>
        <authorList>
            <person name="Cai Y."/>
            <person name="Cai X."/>
            <person name="Wang Q."/>
            <person name="Wang P."/>
            <person name="Zhang Y."/>
            <person name="Cai C."/>
            <person name="Xu Y."/>
            <person name="Wang K."/>
            <person name="Zhou Z."/>
            <person name="Wang C."/>
            <person name="Geng S."/>
            <person name="Li B."/>
            <person name="Dong Q."/>
            <person name="Hou Y."/>
            <person name="Wang H."/>
            <person name="Ai P."/>
            <person name="Liu Z."/>
            <person name="Yi F."/>
            <person name="Sun M."/>
            <person name="An G."/>
            <person name="Cheng J."/>
            <person name="Zhang Y."/>
            <person name="Shi Q."/>
            <person name="Xie Y."/>
            <person name="Shi X."/>
            <person name="Chang Y."/>
            <person name="Huang F."/>
            <person name="Chen Y."/>
            <person name="Hong S."/>
            <person name="Mi L."/>
            <person name="Sun Q."/>
            <person name="Zhang L."/>
            <person name="Zhou B."/>
            <person name="Peng R."/>
            <person name="Zhang X."/>
            <person name="Liu F."/>
        </authorList>
    </citation>
    <scope>NUCLEOTIDE SEQUENCE [LARGE SCALE GENOMIC DNA]</scope>
    <source>
        <strain evidence="10">cv. PA1801</strain>
    </source>
</reference>
<dbReference type="SUPFAM" id="SSF144083">
    <property type="entry name" value="Magnesium transport protein CorA, transmembrane region"/>
    <property type="match status" value="1"/>
</dbReference>
<evidence type="ECO:0000256" key="2">
    <source>
        <dbReference type="ARBA" id="ARBA00007535"/>
    </source>
</evidence>
<name>A0A5B6V2Z4_9ROSI</name>
<dbReference type="Gene3D" id="2.40.128.330">
    <property type="match status" value="1"/>
</dbReference>
<dbReference type="Gene3D" id="1.20.58.340">
    <property type="entry name" value="Magnesium transport protein CorA, transmembrane region"/>
    <property type="match status" value="1"/>
</dbReference>
<dbReference type="Pfam" id="PF22099">
    <property type="entry name" value="MRS2-like"/>
    <property type="match status" value="2"/>
</dbReference>
<evidence type="ECO:0000256" key="7">
    <source>
        <dbReference type="SAM" id="Coils"/>
    </source>
</evidence>
<dbReference type="PANTHER" id="PTHR13890">
    <property type="entry name" value="RNA SPLICING PROTEIN MRS2, MITOCHONDRIAL"/>
    <property type="match status" value="1"/>
</dbReference>
<dbReference type="GO" id="GO:0016020">
    <property type="term" value="C:membrane"/>
    <property type="evidence" value="ECO:0007669"/>
    <property type="project" value="UniProtKB-SubCell"/>
</dbReference>
<evidence type="ECO:0000256" key="8">
    <source>
        <dbReference type="SAM" id="MobiDB-lite"/>
    </source>
</evidence>
<gene>
    <name evidence="9" type="ORF">EPI10_007847</name>
</gene>
<comment type="caution">
    <text evidence="9">The sequence shown here is derived from an EMBL/GenBank/DDBJ whole genome shotgun (WGS) entry which is preliminary data.</text>
</comment>
<evidence type="ECO:0000256" key="5">
    <source>
        <dbReference type="ARBA" id="ARBA00023136"/>
    </source>
</evidence>
<keyword evidence="3 6" id="KW-0812">Transmembrane</keyword>
<evidence type="ECO:0000313" key="9">
    <source>
        <dbReference type="EMBL" id="KAA3463507.1"/>
    </source>
</evidence>
<comment type="similarity">
    <text evidence="2 6">Belongs to the CorA metal ion transporter (MIT) (TC 1.A.35.5) family.</text>
</comment>
<feature type="coiled-coil region" evidence="7">
    <location>
        <begin position="338"/>
        <end position="372"/>
    </location>
</feature>
<keyword evidence="5 6" id="KW-0472">Membrane</keyword>
<dbReference type="EMBL" id="SMMG02000008">
    <property type="protein sequence ID" value="KAA3463507.1"/>
    <property type="molecule type" value="Genomic_DNA"/>
</dbReference>
<keyword evidence="6" id="KW-0406">Ion transport</keyword>
<dbReference type="InterPro" id="IPR045863">
    <property type="entry name" value="CorA_TM1_TM2"/>
</dbReference>
<evidence type="ECO:0000313" key="10">
    <source>
        <dbReference type="Proteomes" id="UP000325315"/>
    </source>
</evidence>
<dbReference type="CDD" id="cd12823">
    <property type="entry name" value="Mrs2_Mfm1p-like"/>
    <property type="match status" value="1"/>
</dbReference>
<dbReference type="OrthoDB" id="10251508at2759"/>
<sequence length="540" mass="60008">MGKGPFSFRRPSIRRRRLKSTAVPQSPKPIPTTGAVASSSSPPPPSTGNLIGGGGGGGGVVAAGKGKKKAAGARLWMRFDAMGVSELVEYDKSTIIKRASIPARDLRILGPVFSHSSTILGMFKLLFSLKFFCEIALNGFRVVTVSLFLTSDFCFRVRLIYFKTYVIGDLFAIDASKYLVVITEHEYSARCHNIGFFVYSLSFSAREKAMVVNLEFIKAIVTAEEVLILDPLQQEVLQFVDQLRLQLPHKSAYKTQGAGAADVNDSEAHVSTGGQWLPVPEAMEGLQCELPFEFQVLEIALEVVCSFLDKSVAELERDAYPVLDELARNVSTKNLEHVRSLKSNLTRLLARVQKVRDEIEHLLDDNEDMSNLYLTRKWIQNQQLEALSGGAASNSITTISPRLPRFSSNRSASLVSSHNLDDDDVEDLEMLLEAYFMQLDGTRNKILSVREYIDDTEDYVNIQLDNQRNELIQLQLTLTIASFAIAVETLVAGWFGMNIPFTWNNKEGIFEIFVGGITVGCVLIFLLILGYARWKKLLGS</sequence>
<evidence type="ECO:0000256" key="1">
    <source>
        <dbReference type="ARBA" id="ARBA00004141"/>
    </source>
</evidence>
<comment type="function">
    <text evidence="6">Magnesium transporter that may mediate the influx of magnesium.</text>
</comment>
<evidence type="ECO:0000256" key="3">
    <source>
        <dbReference type="ARBA" id="ARBA00022692"/>
    </source>
</evidence>
<proteinExistence type="inferred from homology"/>
<organism evidence="9 10">
    <name type="scientific">Gossypium australe</name>
    <dbReference type="NCBI Taxonomy" id="47621"/>
    <lineage>
        <taxon>Eukaryota</taxon>
        <taxon>Viridiplantae</taxon>
        <taxon>Streptophyta</taxon>
        <taxon>Embryophyta</taxon>
        <taxon>Tracheophyta</taxon>
        <taxon>Spermatophyta</taxon>
        <taxon>Magnoliopsida</taxon>
        <taxon>eudicotyledons</taxon>
        <taxon>Gunneridae</taxon>
        <taxon>Pentapetalae</taxon>
        <taxon>rosids</taxon>
        <taxon>malvids</taxon>
        <taxon>Malvales</taxon>
        <taxon>Malvaceae</taxon>
        <taxon>Malvoideae</taxon>
        <taxon>Gossypium</taxon>
    </lineage>
</organism>
<dbReference type="InterPro" id="IPR039204">
    <property type="entry name" value="MRS2-like"/>
</dbReference>
<keyword evidence="7" id="KW-0175">Coiled coil</keyword>
<keyword evidence="6" id="KW-0813">Transport</keyword>
<feature type="region of interest" description="Disordered" evidence="8">
    <location>
        <begin position="1"/>
        <end position="53"/>
    </location>
</feature>